<evidence type="ECO:0000313" key="2">
    <source>
        <dbReference type="EMBL" id="USW52256.1"/>
    </source>
</evidence>
<evidence type="ECO:0000256" key="1">
    <source>
        <dbReference type="SAM" id="MobiDB-lite"/>
    </source>
</evidence>
<dbReference type="EMBL" id="CP099421">
    <property type="protein sequence ID" value="USW52256.1"/>
    <property type="molecule type" value="Genomic_DNA"/>
</dbReference>
<keyword evidence="3" id="KW-1185">Reference proteome</keyword>
<gene>
    <name evidence="2" type="ORF">Slin15195_G055750</name>
</gene>
<organism evidence="2 3">
    <name type="scientific">Septoria linicola</name>
    <dbReference type="NCBI Taxonomy" id="215465"/>
    <lineage>
        <taxon>Eukaryota</taxon>
        <taxon>Fungi</taxon>
        <taxon>Dikarya</taxon>
        <taxon>Ascomycota</taxon>
        <taxon>Pezizomycotina</taxon>
        <taxon>Dothideomycetes</taxon>
        <taxon>Dothideomycetidae</taxon>
        <taxon>Mycosphaerellales</taxon>
        <taxon>Mycosphaerellaceae</taxon>
        <taxon>Septoria</taxon>
    </lineage>
</organism>
<protein>
    <submittedName>
        <fullName evidence="2">Uncharacterized protein</fullName>
    </submittedName>
</protein>
<dbReference type="Proteomes" id="UP001056384">
    <property type="component" value="Chromosome 4"/>
</dbReference>
<accession>A0A9Q9AX40</accession>
<feature type="region of interest" description="Disordered" evidence="1">
    <location>
        <begin position="20"/>
        <end position="42"/>
    </location>
</feature>
<proteinExistence type="predicted"/>
<reference evidence="2" key="1">
    <citation type="submission" date="2022-06" db="EMBL/GenBank/DDBJ databases">
        <title>Complete genome sequences of two strains of the flax pathogen Septoria linicola.</title>
        <authorList>
            <person name="Lapalu N."/>
            <person name="Simon A."/>
            <person name="Demenou B."/>
            <person name="Paumier D."/>
            <person name="Guillot M.-P."/>
            <person name="Gout L."/>
            <person name="Valade R."/>
        </authorList>
    </citation>
    <scope>NUCLEOTIDE SEQUENCE</scope>
    <source>
        <strain evidence="2">SE15195</strain>
    </source>
</reference>
<dbReference type="AlphaFoldDB" id="A0A9Q9AX40"/>
<name>A0A9Q9AX40_9PEZI</name>
<evidence type="ECO:0000313" key="3">
    <source>
        <dbReference type="Proteomes" id="UP001056384"/>
    </source>
</evidence>
<sequence length="87" mass="9614">MPSFEITLLEQRITQLEEQAGITPSKTLEQQAEEEAEASRAANAQVFQTQHAAREFGSEKAMEKPLNTSIVMLVNDLEDDVVQAAIP</sequence>